<organism evidence="1 2">
    <name type="scientific">Algoriphagus zhangzhouensis</name>
    <dbReference type="NCBI Taxonomy" id="1073327"/>
    <lineage>
        <taxon>Bacteria</taxon>
        <taxon>Pseudomonadati</taxon>
        <taxon>Bacteroidota</taxon>
        <taxon>Cytophagia</taxon>
        <taxon>Cytophagales</taxon>
        <taxon>Cyclobacteriaceae</taxon>
        <taxon>Algoriphagus</taxon>
    </lineage>
</organism>
<sequence length="198" mass="22324">MNLKDKSQAVLALYQELGAEAKSFASEGKLGCYSGCGLCCANPKIPASPLEFLPLAFELYEKGAADATLRIIEENPSANCVLFRAQDPQGNQGFCSNYKNRGLICRLFGSAARRNKVGQKELIICKKLKEGKPEEFLETTQKINQDLEVPMAMAYYTQLRDIDENLAEEFPINEAIRRSIELVLRFKYYEEEEKATEF</sequence>
<reference evidence="2" key="1">
    <citation type="submission" date="2016-12" db="EMBL/GenBank/DDBJ databases">
        <authorList>
            <person name="Varghese N."/>
            <person name="Submissions S."/>
        </authorList>
    </citation>
    <scope>NUCLEOTIDE SEQUENCE [LARGE SCALE GENOMIC DNA]</scope>
    <source>
        <strain evidence="2">DSM 25035</strain>
    </source>
</reference>
<proteinExistence type="predicted"/>
<dbReference type="OrthoDB" id="9806610at2"/>
<dbReference type="InterPro" id="IPR005358">
    <property type="entry name" value="Puta_zinc/iron-chelating_dom"/>
</dbReference>
<gene>
    <name evidence="1" type="ORF">SAMN04488108_1713</name>
</gene>
<dbReference type="RefSeq" id="WP_073571355.1">
    <property type="nucleotide sequence ID" value="NZ_FRXN01000002.1"/>
</dbReference>
<dbReference type="Pfam" id="PF03692">
    <property type="entry name" value="CxxCxxCC"/>
    <property type="match status" value="1"/>
</dbReference>
<name>A0A1M7ZAM7_9BACT</name>
<evidence type="ECO:0000313" key="1">
    <source>
        <dbReference type="EMBL" id="SHO61944.1"/>
    </source>
</evidence>
<accession>A0A1M7ZAM7</accession>
<dbReference type="AlphaFoldDB" id="A0A1M7ZAM7"/>
<dbReference type="STRING" id="1073327.SAMN04488108_1713"/>
<keyword evidence="2" id="KW-1185">Reference proteome</keyword>
<evidence type="ECO:0000313" key="2">
    <source>
        <dbReference type="Proteomes" id="UP000184609"/>
    </source>
</evidence>
<protein>
    <submittedName>
        <fullName evidence="1">Putative zinc-or iron-chelating domain-containing protein</fullName>
    </submittedName>
</protein>
<dbReference type="EMBL" id="FRXN01000002">
    <property type="protein sequence ID" value="SHO61944.1"/>
    <property type="molecule type" value="Genomic_DNA"/>
</dbReference>
<dbReference type="Proteomes" id="UP000184609">
    <property type="component" value="Unassembled WGS sequence"/>
</dbReference>